<evidence type="ECO:0000313" key="4">
    <source>
        <dbReference type="Proteomes" id="UP000199622"/>
    </source>
</evidence>
<dbReference type="RefSeq" id="WP_091303718.1">
    <property type="nucleotide sequence ID" value="NZ_FNSO01000001.1"/>
</dbReference>
<name>A0A1H4I4D2_9PSEU</name>
<evidence type="ECO:0000259" key="2">
    <source>
        <dbReference type="Pfam" id="PF03795"/>
    </source>
</evidence>
<dbReference type="Gene3D" id="3.30.70.1060">
    <property type="entry name" value="Dimeric alpha+beta barrel"/>
    <property type="match status" value="1"/>
</dbReference>
<dbReference type="STRING" id="208445.SAMN04489727_0015"/>
<proteinExistence type="inferred from homology"/>
<organism evidence="3 4">
    <name type="scientific">Amycolatopsis tolypomycina</name>
    <dbReference type="NCBI Taxonomy" id="208445"/>
    <lineage>
        <taxon>Bacteria</taxon>
        <taxon>Bacillati</taxon>
        <taxon>Actinomycetota</taxon>
        <taxon>Actinomycetes</taxon>
        <taxon>Pseudonocardiales</taxon>
        <taxon>Pseudonocardiaceae</taxon>
        <taxon>Amycolatopsis</taxon>
    </lineage>
</organism>
<keyword evidence="4" id="KW-1185">Reference proteome</keyword>
<dbReference type="EMBL" id="FNSO01000001">
    <property type="protein sequence ID" value="SEB28793.1"/>
    <property type="molecule type" value="Genomic_DNA"/>
</dbReference>
<gene>
    <name evidence="3" type="ORF">SAMN04489727_0015</name>
</gene>
<dbReference type="AlphaFoldDB" id="A0A1H4I4D2"/>
<comment type="similarity">
    <text evidence="1">Belongs to the YciI family.</text>
</comment>
<dbReference type="PANTHER" id="PTHR35174">
    <property type="entry name" value="BLL7171 PROTEIN-RELATED"/>
    <property type="match status" value="1"/>
</dbReference>
<dbReference type="InterPro" id="IPR005545">
    <property type="entry name" value="YCII"/>
</dbReference>
<reference evidence="4" key="1">
    <citation type="submission" date="2016-10" db="EMBL/GenBank/DDBJ databases">
        <authorList>
            <person name="Varghese N."/>
            <person name="Submissions S."/>
        </authorList>
    </citation>
    <scope>NUCLEOTIDE SEQUENCE [LARGE SCALE GENOMIC DNA]</scope>
    <source>
        <strain evidence="4">DSM 44544</strain>
    </source>
</reference>
<evidence type="ECO:0000313" key="3">
    <source>
        <dbReference type="EMBL" id="SEB28793.1"/>
    </source>
</evidence>
<protein>
    <submittedName>
        <fullName evidence="3">Uncharacterized conserved protein</fullName>
    </submittedName>
</protein>
<dbReference type="OrthoDB" id="668782at2"/>
<dbReference type="SUPFAM" id="SSF54909">
    <property type="entry name" value="Dimeric alpha+beta barrel"/>
    <property type="match status" value="1"/>
</dbReference>
<dbReference type="PANTHER" id="PTHR35174:SF3">
    <property type="entry name" value="BLL7171 PROTEIN"/>
    <property type="match status" value="1"/>
</dbReference>
<evidence type="ECO:0000256" key="1">
    <source>
        <dbReference type="ARBA" id="ARBA00007689"/>
    </source>
</evidence>
<feature type="domain" description="YCII-related" evidence="2">
    <location>
        <begin position="1"/>
        <end position="113"/>
    </location>
</feature>
<sequence>MRYVLTLHMNPTLWATLTDDQKNAVYEGHGAFIELVTESGEMVETKALAEPAETKTVQVKDGVVHTKTGGFVDSEAFLCGYYVVDVESEARAVELAGKIPDAQYTAVEVRQVVHEG</sequence>
<accession>A0A1H4I4D2</accession>
<dbReference type="Pfam" id="PF03795">
    <property type="entry name" value="YCII"/>
    <property type="match status" value="1"/>
</dbReference>
<dbReference type="Proteomes" id="UP000199622">
    <property type="component" value="Unassembled WGS sequence"/>
</dbReference>
<dbReference type="InterPro" id="IPR011008">
    <property type="entry name" value="Dimeric_a/b-barrel"/>
</dbReference>